<evidence type="ECO:0000313" key="4">
    <source>
        <dbReference type="EMBL" id="KAL3687147.1"/>
    </source>
</evidence>
<keyword evidence="5" id="KW-1185">Reference proteome</keyword>
<dbReference type="InterPro" id="IPR027806">
    <property type="entry name" value="HARBI1_dom"/>
</dbReference>
<keyword evidence="2" id="KW-0479">Metal-binding</keyword>
<evidence type="ECO:0000313" key="5">
    <source>
        <dbReference type="Proteomes" id="UP001633002"/>
    </source>
</evidence>
<evidence type="ECO:0000256" key="1">
    <source>
        <dbReference type="ARBA" id="ARBA00001968"/>
    </source>
</evidence>
<name>A0ABD3H9J0_9MARC</name>
<accession>A0ABD3H9J0</accession>
<dbReference type="Proteomes" id="UP001633002">
    <property type="component" value="Unassembled WGS sequence"/>
</dbReference>
<organism evidence="4 5">
    <name type="scientific">Riccia sorocarpa</name>
    <dbReference type="NCBI Taxonomy" id="122646"/>
    <lineage>
        <taxon>Eukaryota</taxon>
        <taxon>Viridiplantae</taxon>
        <taxon>Streptophyta</taxon>
        <taxon>Embryophyta</taxon>
        <taxon>Marchantiophyta</taxon>
        <taxon>Marchantiopsida</taxon>
        <taxon>Marchantiidae</taxon>
        <taxon>Marchantiales</taxon>
        <taxon>Ricciaceae</taxon>
        <taxon>Riccia</taxon>
    </lineage>
</organism>
<dbReference type="AlphaFoldDB" id="A0ABD3H9J0"/>
<sequence length="311" mass="35405">MSKDSFYCILDMIGDHNVFHNNSPKQQALVFVQLAVALDRIGHEGNEACLDRSMLLWGISHGSMVNYTNRVMIALESCLGHEIAWPDRQGRAAIAEHFAALGFQVCVGLVDGTLVKLSQRPRDNGKMYFDRKSNYSLNVQVICDQNKRAIYFLLGGPTCTASICRTAMRAVRVVHQTVINRSVQQYGGPSECKRHNSVFGLEESRTVSRSARHYKDLSDWVLERSKTAKTWYANDVFLREWRPIIQLINMVLLGKQKPLEVTGTFIYILKNKVGPANLKEDLEWASYFKEEIREEIKACQKQMMAAGKRKI</sequence>
<comment type="cofactor">
    <cofactor evidence="1">
        <name>a divalent metal cation</name>
        <dbReference type="ChEBI" id="CHEBI:60240"/>
    </cofactor>
</comment>
<proteinExistence type="predicted"/>
<feature type="domain" description="DDE Tnp4" evidence="3">
    <location>
        <begin position="110"/>
        <end position="151"/>
    </location>
</feature>
<evidence type="ECO:0000259" key="3">
    <source>
        <dbReference type="Pfam" id="PF13359"/>
    </source>
</evidence>
<reference evidence="4 5" key="1">
    <citation type="submission" date="2024-09" db="EMBL/GenBank/DDBJ databases">
        <title>Chromosome-scale assembly of Riccia sorocarpa.</title>
        <authorList>
            <person name="Paukszto L."/>
        </authorList>
    </citation>
    <scope>NUCLEOTIDE SEQUENCE [LARGE SCALE GENOMIC DNA]</scope>
    <source>
        <strain evidence="4">LP-2024</strain>
        <tissue evidence="4">Aerial parts of the thallus</tissue>
    </source>
</reference>
<dbReference type="Pfam" id="PF13359">
    <property type="entry name" value="DDE_Tnp_4"/>
    <property type="match status" value="1"/>
</dbReference>
<protein>
    <recommendedName>
        <fullName evidence="3">DDE Tnp4 domain-containing protein</fullName>
    </recommendedName>
</protein>
<comment type="caution">
    <text evidence="4">The sequence shown here is derived from an EMBL/GenBank/DDBJ whole genome shotgun (WGS) entry which is preliminary data.</text>
</comment>
<dbReference type="EMBL" id="JBJQOH010000004">
    <property type="protein sequence ID" value="KAL3687147.1"/>
    <property type="molecule type" value="Genomic_DNA"/>
</dbReference>
<dbReference type="GO" id="GO:0046872">
    <property type="term" value="F:metal ion binding"/>
    <property type="evidence" value="ECO:0007669"/>
    <property type="project" value="UniProtKB-KW"/>
</dbReference>
<gene>
    <name evidence="4" type="ORF">R1sor_013456</name>
</gene>
<evidence type="ECO:0000256" key="2">
    <source>
        <dbReference type="ARBA" id="ARBA00022723"/>
    </source>
</evidence>